<accession>S6CAD0</accession>
<dbReference type="EMBL" id="AK440537">
    <property type="protein sequence ID" value="BAN64331.1"/>
    <property type="molecule type" value="mRNA"/>
</dbReference>
<protein>
    <submittedName>
        <fullName evidence="1">Uncharacterized protein</fullName>
    </submittedName>
</protein>
<proteinExistence type="evidence at transcript level"/>
<dbReference type="EMBL" id="AK441961">
    <property type="protein sequence ID" value="BAN65755.1"/>
    <property type="molecule type" value="mRNA"/>
</dbReference>
<dbReference type="AlphaFoldDB" id="S6CAD0"/>
<sequence>MLAVITFTLGMFNLRNVNMSAVSWSTWMRGTSTSERSGTKSIRRSRSSSCSFNEMPRTGPFWMRRIRWVMKPATLLRIRFDGIWATSSATFLLKWKSKLSLA</sequence>
<organism evidence="1">
    <name type="scientific">Babesia bovis</name>
    <dbReference type="NCBI Taxonomy" id="5865"/>
    <lineage>
        <taxon>Eukaryota</taxon>
        <taxon>Sar</taxon>
        <taxon>Alveolata</taxon>
        <taxon>Apicomplexa</taxon>
        <taxon>Aconoidasida</taxon>
        <taxon>Piroplasmida</taxon>
        <taxon>Babesiidae</taxon>
        <taxon>Babesia</taxon>
    </lineage>
</organism>
<name>S6CAD0_BABBO</name>
<reference evidence="1" key="1">
    <citation type="journal article" date="2014" name="BMC Genomics">
        <title>The Babesia bovis gene and promoter model: an update from full-length EST analysis.</title>
        <authorList>
            <person name="Yamagishi J."/>
            <person name="Wakaguri H."/>
            <person name="Yokoyama N."/>
            <person name="Yamashita R."/>
            <person name="Suzuki Y."/>
            <person name="Xuan X."/>
            <person name="Igarashi I."/>
        </authorList>
    </citation>
    <scope>NUCLEOTIDE SEQUENCE</scope>
    <source>
        <strain evidence="1">Texas</strain>
    </source>
</reference>
<evidence type="ECO:0000313" key="1">
    <source>
        <dbReference type="EMBL" id="BAN65755.1"/>
    </source>
</evidence>